<dbReference type="EMBL" id="LKEB01000068">
    <property type="protein sequence ID" value="ROV96365.1"/>
    <property type="molecule type" value="Genomic_DNA"/>
</dbReference>
<reference evidence="2 3" key="1">
    <citation type="submission" date="2015-09" db="EMBL/GenBank/DDBJ databases">
        <title>Host preference determinants of Valsa canker pathogens revealed by comparative genomics.</title>
        <authorList>
            <person name="Yin Z."/>
            <person name="Huang L."/>
        </authorList>
    </citation>
    <scope>NUCLEOTIDE SEQUENCE [LARGE SCALE GENOMIC DNA]</scope>
    <source>
        <strain evidence="2 3">SXYLt</strain>
    </source>
</reference>
<evidence type="ECO:0000256" key="1">
    <source>
        <dbReference type="SAM" id="MobiDB-lite"/>
    </source>
</evidence>
<dbReference type="InParanoid" id="A0A423VZA6"/>
<feature type="compositionally biased region" description="Low complexity" evidence="1">
    <location>
        <begin position="283"/>
        <end position="295"/>
    </location>
</feature>
<dbReference type="OrthoDB" id="2883672at2759"/>
<protein>
    <submittedName>
        <fullName evidence="2">Uncharacterized protein</fullName>
    </submittedName>
</protein>
<sequence>MAGQSRLDRTYAHLMSAHPYGWALYKKVTNRDIFPGSYGYFDADGDWRMLLDLNKHAELVNQGWTVPKDGLANTLPPESMTWGPKVAGSIVAKSVVGTAGSAIAAAPVKAAVFMKVKSEGNYGAVLATESPVLQYSIGDGQRAHEWMIENEDQMLSKHGHIMKQHGIWVITKAYCTRRCAIALTTESKSSVQISFEADAQGMLKLTPTSSWESTTGSNCTELHEDENNGVVVFISGIHVSRRFLGQSWALDQTSQKKKIFRGDEDEETGQTQLDVTYYPPLHSSSVDLSDSGSDDGVQKDDV</sequence>
<dbReference type="Proteomes" id="UP000285146">
    <property type="component" value="Unassembled WGS sequence"/>
</dbReference>
<evidence type="ECO:0000313" key="2">
    <source>
        <dbReference type="EMBL" id="ROV96365.1"/>
    </source>
</evidence>
<comment type="caution">
    <text evidence="2">The sequence shown here is derived from an EMBL/GenBank/DDBJ whole genome shotgun (WGS) entry which is preliminary data.</text>
</comment>
<organism evidence="2 3">
    <name type="scientific">Cytospora leucostoma</name>
    <dbReference type="NCBI Taxonomy" id="1230097"/>
    <lineage>
        <taxon>Eukaryota</taxon>
        <taxon>Fungi</taxon>
        <taxon>Dikarya</taxon>
        <taxon>Ascomycota</taxon>
        <taxon>Pezizomycotina</taxon>
        <taxon>Sordariomycetes</taxon>
        <taxon>Sordariomycetidae</taxon>
        <taxon>Diaporthales</taxon>
        <taxon>Cytosporaceae</taxon>
        <taxon>Cytospora</taxon>
    </lineage>
</organism>
<feature type="region of interest" description="Disordered" evidence="1">
    <location>
        <begin position="259"/>
        <end position="302"/>
    </location>
</feature>
<proteinExistence type="predicted"/>
<accession>A0A423VZA6</accession>
<dbReference type="AlphaFoldDB" id="A0A423VZA6"/>
<gene>
    <name evidence="2" type="ORF">VPNG_09067</name>
</gene>
<evidence type="ECO:0000313" key="3">
    <source>
        <dbReference type="Proteomes" id="UP000285146"/>
    </source>
</evidence>
<name>A0A423VZA6_9PEZI</name>
<keyword evidence="3" id="KW-1185">Reference proteome</keyword>